<protein>
    <submittedName>
        <fullName evidence="3">Uncharacterized protein</fullName>
    </submittedName>
</protein>
<feature type="region of interest" description="Disordered" evidence="1">
    <location>
        <begin position="41"/>
        <end position="95"/>
    </location>
</feature>
<accession>A0A915L4I1</accession>
<dbReference type="AlphaFoldDB" id="A0A915L4I1"/>
<feature type="compositionally biased region" description="Polar residues" evidence="1">
    <location>
        <begin position="41"/>
        <end position="50"/>
    </location>
</feature>
<dbReference type="WBParaSite" id="nRc.2.0.1.t45974-RA">
    <property type="protein sequence ID" value="nRc.2.0.1.t45974-RA"/>
    <property type="gene ID" value="nRc.2.0.1.g45974"/>
</dbReference>
<name>A0A915L4I1_ROMCU</name>
<sequence>MVMTSSPISPPAAADLRVSATSINEFLKLTLDEISSLAQVSEEMTTPTHQTEMDTKPEATATADQTLTDIREETTADNKTAMDVAQPAPTMDPSI</sequence>
<evidence type="ECO:0000256" key="1">
    <source>
        <dbReference type="SAM" id="MobiDB-lite"/>
    </source>
</evidence>
<dbReference type="Proteomes" id="UP000887565">
    <property type="component" value="Unplaced"/>
</dbReference>
<keyword evidence="2" id="KW-1185">Reference proteome</keyword>
<evidence type="ECO:0000313" key="3">
    <source>
        <dbReference type="WBParaSite" id="nRc.2.0.1.t45974-RA"/>
    </source>
</evidence>
<organism evidence="2 3">
    <name type="scientific">Romanomermis culicivorax</name>
    <name type="common">Nematode worm</name>
    <dbReference type="NCBI Taxonomy" id="13658"/>
    <lineage>
        <taxon>Eukaryota</taxon>
        <taxon>Metazoa</taxon>
        <taxon>Ecdysozoa</taxon>
        <taxon>Nematoda</taxon>
        <taxon>Enoplea</taxon>
        <taxon>Dorylaimia</taxon>
        <taxon>Mermithida</taxon>
        <taxon>Mermithoidea</taxon>
        <taxon>Mermithidae</taxon>
        <taxon>Romanomermis</taxon>
    </lineage>
</organism>
<proteinExistence type="predicted"/>
<reference evidence="3" key="1">
    <citation type="submission" date="2022-11" db="UniProtKB">
        <authorList>
            <consortium name="WormBaseParasite"/>
        </authorList>
    </citation>
    <scope>IDENTIFICATION</scope>
</reference>
<evidence type="ECO:0000313" key="2">
    <source>
        <dbReference type="Proteomes" id="UP000887565"/>
    </source>
</evidence>